<comment type="caution">
    <text evidence="3">The sequence shown here is derived from an EMBL/GenBank/DDBJ whole genome shotgun (WGS) entry which is preliminary data.</text>
</comment>
<evidence type="ECO:0000256" key="1">
    <source>
        <dbReference type="SAM" id="MobiDB-lite"/>
    </source>
</evidence>
<feature type="region of interest" description="Disordered" evidence="1">
    <location>
        <begin position="26"/>
        <end position="52"/>
    </location>
</feature>
<name>A0AAV2AXS3_9ARAC</name>
<feature type="chain" id="PRO_5043651484" evidence="2">
    <location>
        <begin position="23"/>
        <end position="52"/>
    </location>
</feature>
<keyword evidence="2" id="KW-0732">Signal</keyword>
<keyword evidence="4" id="KW-1185">Reference proteome</keyword>
<feature type="signal peptide" evidence="2">
    <location>
        <begin position="1"/>
        <end position="22"/>
    </location>
</feature>
<evidence type="ECO:0000256" key="2">
    <source>
        <dbReference type="SAM" id="SignalP"/>
    </source>
</evidence>
<evidence type="ECO:0000313" key="3">
    <source>
        <dbReference type="EMBL" id="CAL1288381.1"/>
    </source>
</evidence>
<organism evidence="3 4">
    <name type="scientific">Larinioides sclopetarius</name>
    <dbReference type="NCBI Taxonomy" id="280406"/>
    <lineage>
        <taxon>Eukaryota</taxon>
        <taxon>Metazoa</taxon>
        <taxon>Ecdysozoa</taxon>
        <taxon>Arthropoda</taxon>
        <taxon>Chelicerata</taxon>
        <taxon>Arachnida</taxon>
        <taxon>Araneae</taxon>
        <taxon>Araneomorphae</taxon>
        <taxon>Entelegynae</taxon>
        <taxon>Araneoidea</taxon>
        <taxon>Araneidae</taxon>
        <taxon>Larinioides</taxon>
    </lineage>
</organism>
<protein>
    <submittedName>
        <fullName evidence="3">Uncharacterized protein</fullName>
    </submittedName>
</protein>
<dbReference type="AlphaFoldDB" id="A0AAV2AXS3"/>
<dbReference type="EMBL" id="CAXIEN010000230">
    <property type="protein sequence ID" value="CAL1288381.1"/>
    <property type="molecule type" value="Genomic_DNA"/>
</dbReference>
<dbReference type="Proteomes" id="UP001497382">
    <property type="component" value="Unassembled WGS sequence"/>
</dbReference>
<reference evidence="3 4" key="1">
    <citation type="submission" date="2024-04" db="EMBL/GenBank/DDBJ databases">
        <authorList>
            <person name="Rising A."/>
            <person name="Reimegard J."/>
            <person name="Sonavane S."/>
            <person name="Akerstrom W."/>
            <person name="Nylinder S."/>
            <person name="Hedman E."/>
            <person name="Kallberg Y."/>
        </authorList>
    </citation>
    <scope>NUCLEOTIDE SEQUENCE [LARGE SCALE GENOMIC DNA]</scope>
</reference>
<accession>A0AAV2AXS3</accession>
<sequence>MLGSNLHYILVFLRIMKRFCLATTTSSVSPAGRGPLGLRTSPKTSSSSFFTI</sequence>
<evidence type="ECO:0000313" key="4">
    <source>
        <dbReference type="Proteomes" id="UP001497382"/>
    </source>
</evidence>
<gene>
    <name evidence="3" type="ORF">LARSCL_LOCUS15310</name>
</gene>
<proteinExistence type="predicted"/>